<protein>
    <recommendedName>
        <fullName evidence="1">Methyltransferase domain-containing protein</fullName>
    </recommendedName>
</protein>
<dbReference type="InterPro" id="IPR041698">
    <property type="entry name" value="Methyltransf_25"/>
</dbReference>
<dbReference type="PANTHER" id="PTHR43591">
    <property type="entry name" value="METHYLTRANSFERASE"/>
    <property type="match status" value="1"/>
</dbReference>
<gene>
    <name evidence="2" type="ORF">PRZ48_009276</name>
</gene>
<dbReference type="InterPro" id="IPR029063">
    <property type="entry name" value="SAM-dependent_MTases_sf"/>
</dbReference>
<dbReference type="CDD" id="cd02440">
    <property type="entry name" value="AdoMet_MTases"/>
    <property type="match status" value="1"/>
</dbReference>
<comment type="caution">
    <text evidence="2">The sequence shown here is derived from an EMBL/GenBank/DDBJ whole genome shotgun (WGS) entry which is preliminary data.</text>
</comment>
<evidence type="ECO:0000259" key="1">
    <source>
        <dbReference type="Pfam" id="PF13649"/>
    </source>
</evidence>
<feature type="domain" description="Methyltransferase" evidence="1">
    <location>
        <begin position="50"/>
        <end position="143"/>
    </location>
</feature>
<proteinExistence type="predicted"/>
<sequence length="276" mass="30847">MASSAADNYLLGRDKTEADRLRDQHHITLRNLGYAIHPRIQAQLPPNARVADVATGTGVWALHVAQVLPNTTDIVAFDISPAQFPSTKPHNVTFTVADAKKPFPQVHHGTFDLVHIRALIAAMQTPDWETVMRNVVQLLKPEGFVMWGEGDLSRLRCLRSSEEYVSFSTLPKLLRTFEAAMRARTSDGITRLSEAAEAQLENVEMDVTSTDRLWDTRVPFTRMVVTGMLAWAEHSKAWPPEELEEMRKGVASDLDNGAYIRADVLVLIGQRPQDLV</sequence>
<dbReference type="EMBL" id="JAXOVC010000007">
    <property type="protein sequence ID" value="KAK4498766.1"/>
    <property type="molecule type" value="Genomic_DNA"/>
</dbReference>
<accession>A0ABR0EBB3</accession>
<evidence type="ECO:0000313" key="2">
    <source>
        <dbReference type="EMBL" id="KAK4498766.1"/>
    </source>
</evidence>
<dbReference type="Pfam" id="PF13649">
    <property type="entry name" value="Methyltransf_25"/>
    <property type="match status" value="1"/>
</dbReference>
<dbReference type="PANTHER" id="PTHR43591:SF50">
    <property type="entry name" value="METHYLTRANSFERASE DOMAIN-CONTAINING PROTEIN-RELATED"/>
    <property type="match status" value="1"/>
</dbReference>
<dbReference type="SUPFAM" id="SSF53335">
    <property type="entry name" value="S-adenosyl-L-methionine-dependent methyltransferases"/>
    <property type="match status" value="1"/>
</dbReference>
<organism evidence="2 3">
    <name type="scientific">Zasmidium cellare</name>
    <name type="common">Wine cellar mold</name>
    <name type="synonym">Racodium cellare</name>
    <dbReference type="NCBI Taxonomy" id="395010"/>
    <lineage>
        <taxon>Eukaryota</taxon>
        <taxon>Fungi</taxon>
        <taxon>Dikarya</taxon>
        <taxon>Ascomycota</taxon>
        <taxon>Pezizomycotina</taxon>
        <taxon>Dothideomycetes</taxon>
        <taxon>Dothideomycetidae</taxon>
        <taxon>Mycosphaerellales</taxon>
        <taxon>Mycosphaerellaceae</taxon>
        <taxon>Zasmidium</taxon>
    </lineage>
</organism>
<keyword evidence="3" id="KW-1185">Reference proteome</keyword>
<dbReference type="Proteomes" id="UP001305779">
    <property type="component" value="Unassembled WGS sequence"/>
</dbReference>
<dbReference type="Gene3D" id="3.40.50.150">
    <property type="entry name" value="Vaccinia Virus protein VP39"/>
    <property type="match status" value="1"/>
</dbReference>
<reference evidence="2 3" key="1">
    <citation type="journal article" date="2023" name="G3 (Bethesda)">
        <title>A chromosome-level genome assembly of Zasmidium syzygii isolated from banana leaves.</title>
        <authorList>
            <person name="van Westerhoven A.C."/>
            <person name="Mehrabi R."/>
            <person name="Talebi R."/>
            <person name="Steentjes M.B.F."/>
            <person name="Corcolon B."/>
            <person name="Chong P.A."/>
            <person name="Kema G.H.J."/>
            <person name="Seidl M.F."/>
        </authorList>
    </citation>
    <scope>NUCLEOTIDE SEQUENCE [LARGE SCALE GENOMIC DNA]</scope>
    <source>
        <strain evidence="2 3">P124</strain>
    </source>
</reference>
<name>A0ABR0EBB3_ZASCE</name>
<evidence type="ECO:0000313" key="3">
    <source>
        <dbReference type="Proteomes" id="UP001305779"/>
    </source>
</evidence>